<gene>
    <name evidence="1" type="ORF">RRG08_051272</name>
</gene>
<dbReference type="Proteomes" id="UP001283361">
    <property type="component" value="Unassembled WGS sequence"/>
</dbReference>
<comment type="caution">
    <text evidence="1">The sequence shown here is derived from an EMBL/GenBank/DDBJ whole genome shotgun (WGS) entry which is preliminary data.</text>
</comment>
<evidence type="ECO:0000313" key="2">
    <source>
        <dbReference type="Proteomes" id="UP001283361"/>
    </source>
</evidence>
<dbReference type="EMBL" id="JAWDGP010006534">
    <property type="protein sequence ID" value="KAK3739403.1"/>
    <property type="molecule type" value="Genomic_DNA"/>
</dbReference>
<dbReference type="AlphaFoldDB" id="A0AAE0YBK8"/>
<evidence type="ECO:0000313" key="1">
    <source>
        <dbReference type="EMBL" id="KAK3739403.1"/>
    </source>
</evidence>
<reference evidence="1" key="1">
    <citation type="journal article" date="2023" name="G3 (Bethesda)">
        <title>A reference genome for the long-term kleptoplast-retaining sea slug Elysia crispata morphotype clarki.</title>
        <authorList>
            <person name="Eastman K.E."/>
            <person name="Pendleton A.L."/>
            <person name="Shaikh M.A."/>
            <person name="Suttiyut T."/>
            <person name="Ogas R."/>
            <person name="Tomko P."/>
            <person name="Gavelis G."/>
            <person name="Widhalm J.R."/>
            <person name="Wisecaver J.H."/>
        </authorList>
    </citation>
    <scope>NUCLEOTIDE SEQUENCE</scope>
    <source>
        <strain evidence="1">ECLA1</strain>
    </source>
</reference>
<keyword evidence="2" id="KW-1185">Reference proteome</keyword>
<protein>
    <submittedName>
        <fullName evidence="1">Uncharacterized protein</fullName>
    </submittedName>
</protein>
<name>A0AAE0YBK8_9GAST</name>
<organism evidence="1 2">
    <name type="scientific">Elysia crispata</name>
    <name type="common">lettuce slug</name>
    <dbReference type="NCBI Taxonomy" id="231223"/>
    <lineage>
        <taxon>Eukaryota</taxon>
        <taxon>Metazoa</taxon>
        <taxon>Spiralia</taxon>
        <taxon>Lophotrochozoa</taxon>
        <taxon>Mollusca</taxon>
        <taxon>Gastropoda</taxon>
        <taxon>Heterobranchia</taxon>
        <taxon>Euthyneura</taxon>
        <taxon>Panpulmonata</taxon>
        <taxon>Sacoglossa</taxon>
        <taxon>Placobranchoidea</taxon>
        <taxon>Plakobranchidae</taxon>
        <taxon>Elysia</taxon>
    </lineage>
</organism>
<sequence length="137" mass="15424">MTAQRFVCQSLVDPWYDLLSFLSLCYPTHRNPSVVSLCGPVHPYHLFPVAPEVVSPPIVTTSVQWAFPVRPECRLNCSVLIGVQFQLYKLLQSPSFNIVVSGLSPLDLRSWIVDVDLNYKYKFLNCCVHKVTVATGP</sequence>
<proteinExistence type="predicted"/>
<accession>A0AAE0YBK8</accession>